<name>A0ABW9G1V5_9GAMM</name>
<sequence length="270" mass="32100">MFRFQWVIVFTLIALTSGCDRSFVKSASQLCRDDSTICQDIPDEGWCTDTRNTLVRARWHNKHQHSDKHRYLLLDALQHYQQCIAVAAQIEPLKHKERKTKRTETLLIITAQLKTLEQQMTTRHDLYSLFYRWSQLGDRQARQMFLNREDNPDMQDPTLKWALASLYSHNQPKKSLNLMLQALSGYTKEWPIPEHLIEEITTEYMRLNQYDKAYIWSLVLEKTNKVNANLEQIKRYRRFNKAEIKAFEDQAQQISEAIQERRYHAPAPLD</sequence>
<dbReference type="RefSeq" id="WP_408621683.1">
    <property type="nucleotide sequence ID" value="NZ_JBEQCT010000001.1"/>
</dbReference>
<gene>
    <name evidence="1" type="ORF">ABUE30_00510</name>
</gene>
<dbReference type="Pfam" id="PF11207">
    <property type="entry name" value="DUF2989"/>
    <property type="match status" value="1"/>
</dbReference>
<accession>A0ABW9G1V5</accession>
<dbReference type="InterPro" id="IPR021372">
    <property type="entry name" value="DUF2989"/>
</dbReference>
<reference evidence="1 2" key="1">
    <citation type="journal article" date="2013" name="Int. J. Syst. Evol. Microbiol.">
        <title>Celerinatantimonas yamalensis sp. nov., a cold-adapted diazotrophic bacterium from a cold permafrost brine.</title>
        <authorList>
            <person name="Shcherbakova V."/>
            <person name="Chuvilskaya N."/>
            <person name="Rivkina E."/>
            <person name="Demidov N."/>
            <person name="Uchaeva V."/>
            <person name="Suetin S."/>
            <person name="Suzina N."/>
            <person name="Gilichinsky D."/>
        </authorList>
    </citation>
    <scope>NUCLEOTIDE SEQUENCE [LARGE SCALE GENOMIC DNA]</scope>
    <source>
        <strain evidence="1 2">C7</strain>
    </source>
</reference>
<comment type="caution">
    <text evidence="1">The sequence shown here is derived from an EMBL/GenBank/DDBJ whole genome shotgun (WGS) entry which is preliminary data.</text>
</comment>
<evidence type="ECO:0000313" key="2">
    <source>
        <dbReference type="Proteomes" id="UP001629953"/>
    </source>
</evidence>
<keyword evidence="2" id="KW-1185">Reference proteome</keyword>
<evidence type="ECO:0000313" key="1">
    <source>
        <dbReference type="EMBL" id="MFM2483572.1"/>
    </source>
</evidence>
<proteinExistence type="predicted"/>
<dbReference type="PROSITE" id="PS51257">
    <property type="entry name" value="PROKAR_LIPOPROTEIN"/>
    <property type="match status" value="1"/>
</dbReference>
<dbReference type="EMBL" id="JBEQCT010000001">
    <property type="protein sequence ID" value="MFM2483572.1"/>
    <property type="molecule type" value="Genomic_DNA"/>
</dbReference>
<dbReference type="Proteomes" id="UP001629953">
    <property type="component" value="Unassembled WGS sequence"/>
</dbReference>
<organism evidence="1 2">
    <name type="scientific">Celerinatantimonas yamalensis</name>
    <dbReference type="NCBI Taxonomy" id="559956"/>
    <lineage>
        <taxon>Bacteria</taxon>
        <taxon>Pseudomonadati</taxon>
        <taxon>Pseudomonadota</taxon>
        <taxon>Gammaproteobacteria</taxon>
        <taxon>Celerinatantimonadaceae</taxon>
        <taxon>Celerinatantimonas</taxon>
    </lineage>
</organism>
<protein>
    <submittedName>
        <fullName evidence="1">DUF2989 domain-containing protein</fullName>
    </submittedName>
</protein>